<reference evidence="1 2" key="1">
    <citation type="submission" date="2019-04" db="EMBL/GenBank/DDBJ databases">
        <title>Annotation for the trematode Fasciola gigantica.</title>
        <authorList>
            <person name="Choi Y.-J."/>
        </authorList>
    </citation>
    <scope>NUCLEOTIDE SEQUENCE [LARGE SCALE GENOMIC DNA]</scope>
    <source>
        <strain evidence="1">Uganda_cow_1</strain>
    </source>
</reference>
<protein>
    <submittedName>
        <fullName evidence="1">Uncharacterized protein</fullName>
    </submittedName>
</protein>
<dbReference type="Proteomes" id="UP000316759">
    <property type="component" value="Unassembled WGS sequence"/>
</dbReference>
<dbReference type="OrthoDB" id="10044938at2759"/>
<dbReference type="EMBL" id="SUNJ01003479">
    <property type="protein sequence ID" value="TPP65231.1"/>
    <property type="molecule type" value="Genomic_DNA"/>
</dbReference>
<keyword evidence="2" id="KW-1185">Reference proteome</keyword>
<accession>A0A504YYU5</accession>
<dbReference type="STRING" id="46835.A0A504YYU5"/>
<proteinExistence type="predicted"/>
<organism evidence="1 2">
    <name type="scientific">Fasciola gigantica</name>
    <name type="common">Giant liver fluke</name>
    <dbReference type="NCBI Taxonomy" id="46835"/>
    <lineage>
        <taxon>Eukaryota</taxon>
        <taxon>Metazoa</taxon>
        <taxon>Spiralia</taxon>
        <taxon>Lophotrochozoa</taxon>
        <taxon>Platyhelminthes</taxon>
        <taxon>Trematoda</taxon>
        <taxon>Digenea</taxon>
        <taxon>Plagiorchiida</taxon>
        <taxon>Echinostomata</taxon>
        <taxon>Echinostomatoidea</taxon>
        <taxon>Fasciolidae</taxon>
        <taxon>Fasciola</taxon>
    </lineage>
</organism>
<gene>
    <name evidence="1" type="ORF">FGIG_11675</name>
</gene>
<dbReference type="AlphaFoldDB" id="A0A504YYU5"/>
<comment type="caution">
    <text evidence="1">The sequence shown here is derived from an EMBL/GenBank/DDBJ whole genome shotgun (WGS) entry which is preliminary data.</text>
</comment>
<evidence type="ECO:0000313" key="1">
    <source>
        <dbReference type="EMBL" id="TPP65231.1"/>
    </source>
</evidence>
<sequence>MPLDGARTLLQKEYDTYLAVDKTPSASSAVSVAVTDGNVEEDHTFLAPSRNMVTLLRFLADSRILGIVDLNEIAAFVQESRRRLEGRCSADLRNGTTSDLKSRILSMLYPPASANNSAAQLNAAGGPTTNTTTLQIGPVSNTSLNANNLQTISRLAGALPNPAIQQALDALMMIPTIRWNEFISLLDLIDWPGT</sequence>
<name>A0A504YYU5_FASGI</name>
<evidence type="ECO:0000313" key="2">
    <source>
        <dbReference type="Proteomes" id="UP000316759"/>
    </source>
</evidence>